<dbReference type="SUPFAM" id="SSF88659">
    <property type="entry name" value="Sigma3 and sigma4 domains of RNA polymerase sigma factors"/>
    <property type="match status" value="1"/>
</dbReference>
<dbReference type="InterPro" id="IPR014284">
    <property type="entry name" value="RNA_pol_sigma-70_dom"/>
</dbReference>
<keyword evidence="7" id="KW-0240">DNA-directed RNA polymerase</keyword>
<keyword evidence="3" id="KW-0731">Sigma factor</keyword>
<dbReference type="PANTHER" id="PTHR43133">
    <property type="entry name" value="RNA POLYMERASE ECF-TYPE SIGMA FACTO"/>
    <property type="match status" value="1"/>
</dbReference>
<evidence type="ECO:0000313" key="8">
    <source>
        <dbReference type="Proteomes" id="UP001348817"/>
    </source>
</evidence>
<accession>A0AAU9CZB0</accession>
<dbReference type="Proteomes" id="UP001348817">
    <property type="component" value="Chromosome"/>
</dbReference>
<evidence type="ECO:0000313" key="7">
    <source>
        <dbReference type="EMBL" id="BDD09023.1"/>
    </source>
</evidence>
<feature type="domain" description="RNA polymerase sigma-70 region 2" evidence="5">
    <location>
        <begin position="51"/>
        <end position="117"/>
    </location>
</feature>
<dbReference type="InterPro" id="IPR013324">
    <property type="entry name" value="RNA_pol_sigma_r3/r4-like"/>
</dbReference>
<dbReference type="GO" id="GO:0003677">
    <property type="term" value="F:DNA binding"/>
    <property type="evidence" value="ECO:0007669"/>
    <property type="project" value="InterPro"/>
</dbReference>
<name>A0AAU9CZB0_9BACT</name>
<feature type="domain" description="RNA polymerase sigma factor 70 region 4 type 2" evidence="6">
    <location>
        <begin position="155"/>
        <end position="206"/>
    </location>
</feature>
<evidence type="ECO:0000256" key="4">
    <source>
        <dbReference type="ARBA" id="ARBA00023163"/>
    </source>
</evidence>
<gene>
    <name evidence="7" type="ORF">FUAX_14550</name>
</gene>
<keyword evidence="8" id="KW-1185">Reference proteome</keyword>
<dbReference type="PANTHER" id="PTHR43133:SF46">
    <property type="entry name" value="RNA POLYMERASE SIGMA-70 FACTOR ECF SUBFAMILY"/>
    <property type="match status" value="1"/>
</dbReference>
<dbReference type="RefSeq" id="WP_338394246.1">
    <property type="nucleotide sequence ID" value="NZ_AP025314.1"/>
</dbReference>
<dbReference type="SUPFAM" id="SSF88946">
    <property type="entry name" value="Sigma2 domain of RNA polymerase sigma factors"/>
    <property type="match status" value="1"/>
</dbReference>
<comment type="similarity">
    <text evidence="1">Belongs to the sigma-70 factor family. ECF subfamily.</text>
</comment>
<evidence type="ECO:0000256" key="3">
    <source>
        <dbReference type="ARBA" id="ARBA00023082"/>
    </source>
</evidence>
<evidence type="ECO:0000259" key="5">
    <source>
        <dbReference type="Pfam" id="PF04542"/>
    </source>
</evidence>
<dbReference type="GO" id="GO:0016987">
    <property type="term" value="F:sigma factor activity"/>
    <property type="evidence" value="ECO:0007669"/>
    <property type="project" value="UniProtKB-KW"/>
</dbReference>
<dbReference type="Gene3D" id="1.10.10.10">
    <property type="entry name" value="Winged helix-like DNA-binding domain superfamily/Winged helix DNA-binding domain"/>
    <property type="match status" value="1"/>
</dbReference>
<keyword evidence="2" id="KW-0805">Transcription regulation</keyword>
<dbReference type="GO" id="GO:0006352">
    <property type="term" value="P:DNA-templated transcription initiation"/>
    <property type="evidence" value="ECO:0007669"/>
    <property type="project" value="InterPro"/>
</dbReference>
<dbReference type="InterPro" id="IPR013325">
    <property type="entry name" value="RNA_pol_sigma_r2"/>
</dbReference>
<dbReference type="InterPro" id="IPR013249">
    <property type="entry name" value="RNA_pol_sigma70_r4_t2"/>
</dbReference>
<dbReference type="KEGG" id="fax:FUAX_14550"/>
<sequence>MEETQSKPPMITLPSRSDCSYDHTVPIPEKKEAEIWQEFKAGSEVALVYIYKKFYHSLYHYASQFTKDREIISDSIHDLFIELMQKRERLADVSSIKFYLFRSVKISIIQKLKHYQRMQAKESAENYAGYDFKLNLSTEQLMIERAMTKENMARVNAALKKLSKKQREIIYCYYLEGLTIPEIAELMSFTNEKSAQNLLYKSLKSLRDMLLIMSTIAWTGNLFEN</sequence>
<dbReference type="GO" id="GO:0000428">
    <property type="term" value="C:DNA-directed RNA polymerase complex"/>
    <property type="evidence" value="ECO:0007669"/>
    <property type="project" value="UniProtKB-KW"/>
</dbReference>
<dbReference type="InterPro" id="IPR036388">
    <property type="entry name" value="WH-like_DNA-bd_sf"/>
</dbReference>
<dbReference type="InterPro" id="IPR007627">
    <property type="entry name" value="RNA_pol_sigma70_r2"/>
</dbReference>
<dbReference type="Pfam" id="PF08281">
    <property type="entry name" value="Sigma70_r4_2"/>
    <property type="match status" value="1"/>
</dbReference>
<keyword evidence="4" id="KW-0804">Transcription</keyword>
<proteinExistence type="inferred from homology"/>
<dbReference type="NCBIfam" id="TIGR02937">
    <property type="entry name" value="sigma70-ECF"/>
    <property type="match status" value="1"/>
</dbReference>
<reference evidence="7 8" key="1">
    <citation type="submission" date="2021-12" db="EMBL/GenBank/DDBJ databases">
        <title>Genome sequencing of bacteria with rrn-lacking chromosome and rrn-plasmid.</title>
        <authorList>
            <person name="Anda M."/>
            <person name="Iwasaki W."/>
        </authorList>
    </citation>
    <scope>NUCLEOTIDE SEQUENCE [LARGE SCALE GENOMIC DNA]</scope>
    <source>
        <strain evidence="7 8">DSM 100852</strain>
    </source>
</reference>
<dbReference type="EMBL" id="AP025314">
    <property type="protein sequence ID" value="BDD09023.1"/>
    <property type="molecule type" value="Genomic_DNA"/>
</dbReference>
<evidence type="ECO:0000256" key="2">
    <source>
        <dbReference type="ARBA" id="ARBA00023015"/>
    </source>
</evidence>
<dbReference type="InterPro" id="IPR039425">
    <property type="entry name" value="RNA_pol_sigma-70-like"/>
</dbReference>
<dbReference type="Gene3D" id="1.10.1740.10">
    <property type="match status" value="1"/>
</dbReference>
<organism evidence="7 8">
    <name type="scientific">Fulvitalea axinellae</name>
    <dbReference type="NCBI Taxonomy" id="1182444"/>
    <lineage>
        <taxon>Bacteria</taxon>
        <taxon>Pseudomonadati</taxon>
        <taxon>Bacteroidota</taxon>
        <taxon>Cytophagia</taxon>
        <taxon>Cytophagales</taxon>
        <taxon>Persicobacteraceae</taxon>
        <taxon>Fulvitalea</taxon>
    </lineage>
</organism>
<protein>
    <submittedName>
        <fullName evidence="7">DNA-directed RNA polymerase sigma-70 factor</fullName>
    </submittedName>
</protein>
<evidence type="ECO:0000259" key="6">
    <source>
        <dbReference type="Pfam" id="PF08281"/>
    </source>
</evidence>
<dbReference type="AlphaFoldDB" id="A0AAU9CZB0"/>
<evidence type="ECO:0000256" key="1">
    <source>
        <dbReference type="ARBA" id="ARBA00010641"/>
    </source>
</evidence>
<dbReference type="Pfam" id="PF04542">
    <property type="entry name" value="Sigma70_r2"/>
    <property type="match status" value="1"/>
</dbReference>